<reference evidence="2 3" key="1">
    <citation type="submission" date="2019-09" db="EMBL/GenBank/DDBJ databases">
        <authorList>
            <person name="Chandra G."/>
            <person name="Truman W A."/>
        </authorList>
    </citation>
    <scope>NUCLEOTIDE SEQUENCE [LARGE SCALE GENOMIC DNA]</scope>
    <source>
        <strain evidence="2">PS645</strain>
    </source>
</reference>
<dbReference type="InterPro" id="IPR022062">
    <property type="entry name" value="DUF3618"/>
</dbReference>
<evidence type="ECO:0008006" key="4">
    <source>
        <dbReference type="Google" id="ProtNLM"/>
    </source>
</evidence>
<organism evidence="2 3">
    <name type="scientific">Pseudomonas fluorescens</name>
    <dbReference type="NCBI Taxonomy" id="294"/>
    <lineage>
        <taxon>Bacteria</taxon>
        <taxon>Pseudomonadati</taxon>
        <taxon>Pseudomonadota</taxon>
        <taxon>Gammaproteobacteria</taxon>
        <taxon>Pseudomonadales</taxon>
        <taxon>Pseudomonadaceae</taxon>
        <taxon>Pseudomonas</taxon>
    </lineage>
</organism>
<gene>
    <name evidence="2" type="ORF">PS645_03294</name>
</gene>
<proteinExistence type="predicted"/>
<evidence type="ECO:0000313" key="2">
    <source>
        <dbReference type="EMBL" id="VVN01107.1"/>
    </source>
</evidence>
<dbReference type="Proteomes" id="UP000325607">
    <property type="component" value="Unassembled WGS sequence"/>
</dbReference>
<accession>A0A5E6U6P5</accession>
<feature type="region of interest" description="Disordered" evidence="1">
    <location>
        <begin position="251"/>
        <end position="300"/>
    </location>
</feature>
<protein>
    <recommendedName>
        <fullName evidence="4">DUF3618 domain-containing protein</fullName>
    </recommendedName>
</protein>
<dbReference type="AlphaFoldDB" id="A0A5E6U6P5"/>
<name>A0A5E6U6P5_PSEFL</name>
<dbReference type="RefSeq" id="WP_150581420.1">
    <property type="nucleotide sequence ID" value="NZ_CABVGX010000026.1"/>
</dbReference>
<dbReference type="Pfam" id="PF12277">
    <property type="entry name" value="DUF3618"/>
    <property type="match status" value="1"/>
</dbReference>
<sequence>MNREFDIESEKSPEDIEREIDAQRESIGNIVDALESKFTPGQMFDQAMGMMQNNGTTFLTNLGTSVRNNPVPAVITSVGLLWLMMSQNRPPATRHVYRTGPDQDRMGQWADGLSEGVDTARDRMHQTADSLKGGYQSVKGKASHLADSLSTATDSLSHTAHDVSDRISHTAHDVSDRVARSTQQMGNQFSQLLRDQPLVVAAAGIALGALLGAALPSTRTEQRYMGKTSADIADKVKQQAREGMEAVRDTVTKTTEHPEPSASADLNANTDNASTGAQSATQTPKPGGTSADLSGGLGTR</sequence>
<evidence type="ECO:0000256" key="1">
    <source>
        <dbReference type="SAM" id="MobiDB-lite"/>
    </source>
</evidence>
<dbReference type="OrthoDB" id="6065071at2"/>
<evidence type="ECO:0000313" key="3">
    <source>
        <dbReference type="Proteomes" id="UP000325607"/>
    </source>
</evidence>
<feature type="compositionally biased region" description="Polar residues" evidence="1">
    <location>
        <begin position="264"/>
        <end position="284"/>
    </location>
</feature>
<dbReference type="EMBL" id="CABVGX010000026">
    <property type="protein sequence ID" value="VVN01107.1"/>
    <property type="molecule type" value="Genomic_DNA"/>
</dbReference>